<dbReference type="EMBL" id="JADEWU010000150">
    <property type="protein sequence ID" value="MBE9146926.1"/>
    <property type="molecule type" value="Genomic_DNA"/>
</dbReference>
<accession>A0ABR9UMA3</accession>
<dbReference type="Gene3D" id="2.130.10.130">
    <property type="entry name" value="Integrin alpha, N-terminal"/>
    <property type="match status" value="1"/>
</dbReference>
<dbReference type="InterPro" id="IPR028994">
    <property type="entry name" value="Integrin_alpha_N"/>
</dbReference>
<feature type="domain" description="RapA2 cadherin-like" evidence="2">
    <location>
        <begin position="794"/>
        <end position="859"/>
    </location>
</feature>
<comment type="caution">
    <text evidence="3">The sequence shown here is derived from an EMBL/GenBank/DDBJ whole genome shotgun (WGS) entry which is preliminary data.</text>
</comment>
<sequence>PVDTTNEDTQVELTFADLAAQGNEADSDGTVDAFVVKAVSSGTLKIGSSAASATAWVAGSNDRIDVTKKAYWTPNANVNGTVNAVQVIAKDNDGLESATPITVKVAVTAVNDAPTAADKTLTVDIDGSHNSFTVADFGFSDVDTTDTLASIKITQLPTAGTLKLSNSNVSLNQVITAVDIPNLRFNPVAGANGLGYANFKFKVNDGKTDSLAANKITIDVIAINDVPTAADKTLTINEEGSHSFTVADFGFSDLDTTDTLKSIKITQLATAGTLKLSNSNVSLNQVITAVDIPNLRFTPVPGANGLGYANFKFKVNDGTIDSVVANTITIDVTAVNDAPLLANFTYNGLTTINEDDSNSSGDIVGNMIPATIIQENTNVSLTGVYAGSVTTADFDKDGDTDILLTGFDGSKNPISQIYTNNGSGGFSQNTNVSLTGVVKGSVTTADFDNDGDTDILLTGLDGSSLISKIYNNNGSGGFSQNTNVSLTGVAASSVTTADFDKDGDTDILLTGFDGSSIISQIYNNNGSGGFSQNTNVSLPGVYYGSVTTADFDNDGNTDILLTGVDGSSIISKIYTNPIPISDVDTTTILKAIAITATDNNGTWQYSTNNGTTWTNFPTVSNSNALLLDAGNKVRFQPNANYNGTIPNALTFRAWDKSTGTAGSTADTTTNGGTTAFSVNTASASITVMAVNDAPTATDKTVTFNEDSSYTFAAADFGFSDVDTGNTLASIKITQLPTVGTLELNGAAVTADQVIIAANIPNLKFTSVADANGSGYANFKFTVNDGTIDSLAANTITIDVTAVNDAPTATDKTLTVDIDGSHNSFMATDFGFSDVDTTDTLASIKIIQLPTVGTLQLNNSNVSLNQVITAVDIPNLRFNPVAGANGLGYANFKFTVNDGTIDSVAANTITIDVLAVNDLPTGNVSITGTATQNQTLTATNTVGDIDGLGTLNYQWQES</sequence>
<evidence type="ECO:0000256" key="1">
    <source>
        <dbReference type="ARBA" id="ARBA00022729"/>
    </source>
</evidence>
<dbReference type="Gene3D" id="2.60.40.2700">
    <property type="match status" value="1"/>
</dbReference>
<organism evidence="3 4">
    <name type="scientific">Planktothrix mougeotii LEGE 06226</name>
    <dbReference type="NCBI Taxonomy" id="1828728"/>
    <lineage>
        <taxon>Bacteria</taxon>
        <taxon>Bacillati</taxon>
        <taxon>Cyanobacteriota</taxon>
        <taxon>Cyanophyceae</taxon>
        <taxon>Oscillatoriophycideae</taxon>
        <taxon>Oscillatoriales</taxon>
        <taxon>Microcoleaceae</taxon>
        <taxon>Planktothrix</taxon>
    </lineage>
</organism>
<dbReference type="Pfam" id="PF13517">
    <property type="entry name" value="FG-GAP_3"/>
    <property type="match status" value="1"/>
</dbReference>
<feature type="non-terminal residue" evidence="3">
    <location>
        <position position="1"/>
    </location>
</feature>
<evidence type="ECO:0000313" key="3">
    <source>
        <dbReference type="EMBL" id="MBE9146926.1"/>
    </source>
</evidence>
<proteinExistence type="predicted"/>
<protein>
    <submittedName>
        <fullName evidence="3">VCBS repeat-containing protein</fullName>
    </submittedName>
</protein>
<feature type="domain" description="RapA2 cadherin-like" evidence="2">
    <location>
        <begin position="681"/>
        <end position="745"/>
    </location>
</feature>
<reference evidence="3 4" key="1">
    <citation type="submission" date="2020-10" db="EMBL/GenBank/DDBJ databases">
        <authorList>
            <person name="Castelo-Branco R."/>
            <person name="Eusebio N."/>
            <person name="Adriana R."/>
            <person name="Vieira A."/>
            <person name="Brugerolle De Fraissinette N."/>
            <person name="Rezende De Castro R."/>
            <person name="Schneider M.P."/>
            <person name="Vasconcelos V."/>
            <person name="Leao P.N."/>
        </authorList>
    </citation>
    <scope>NUCLEOTIDE SEQUENCE [LARGE SCALE GENOMIC DNA]</scope>
    <source>
        <strain evidence="3 4">LEGE 06226</strain>
    </source>
</reference>
<evidence type="ECO:0000259" key="2">
    <source>
        <dbReference type="Pfam" id="PF17803"/>
    </source>
</evidence>
<keyword evidence="4" id="KW-1185">Reference proteome</keyword>
<gene>
    <name evidence="3" type="ORF">IQ236_27435</name>
</gene>
<dbReference type="RefSeq" id="WP_193872389.1">
    <property type="nucleotide sequence ID" value="NZ_JADEWU010000150.1"/>
</dbReference>
<dbReference type="Proteomes" id="UP000640725">
    <property type="component" value="Unassembled WGS sequence"/>
</dbReference>
<dbReference type="InterPro" id="IPR040853">
    <property type="entry name" value="RapA2_cadherin-like"/>
</dbReference>
<feature type="non-terminal residue" evidence="3">
    <location>
        <position position="957"/>
    </location>
</feature>
<dbReference type="PANTHER" id="PTHR44103:SF1">
    <property type="entry name" value="PROPROTEIN CONVERTASE P"/>
    <property type="match status" value="1"/>
</dbReference>
<dbReference type="Pfam" id="PF17803">
    <property type="entry name" value="Cadherin_4"/>
    <property type="match status" value="3"/>
</dbReference>
<name>A0ABR9UMA3_9CYAN</name>
<dbReference type="InterPro" id="IPR013517">
    <property type="entry name" value="FG-GAP"/>
</dbReference>
<keyword evidence="1" id="KW-0732">Signal</keyword>
<dbReference type="PANTHER" id="PTHR44103">
    <property type="entry name" value="PROPROTEIN CONVERTASE P"/>
    <property type="match status" value="1"/>
</dbReference>
<feature type="domain" description="RapA2 cadherin-like" evidence="2">
    <location>
        <begin position="102"/>
        <end position="166"/>
    </location>
</feature>
<dbReference type="SUPFAM" id="SSF69318">
    <property type="entry name" value="Integrin alpha N-terminal domain"/>
    <property type="match status" value="1"/>
</dbReference>
<evidence type="ECO:0000313" key="4">
    <source>
        <dbReference type="Proteomes" id="UP000640725"/>
    </source>
</evidence>